<dbReference type="Pfam" id="PF06114">
    <property type="entry name" value="Peptidase_M78"/>
    <property type="match status" value="1"/>
</dbReference>
<dbReference type="EMBL" id="AZFU01000004">
    <property type="protein sequence ID" value="KRM06743.1"/>
    <property type="molecule type" value="Genomic_DNA"/>
</dbReference>
<reference evidence="2 3" key="1">
    <citation type="journal article" date="2015" name="Genome Announc.">
        <title>Expanding the biotechnology potential of lactobacilli through comparative genomics of 213 strains and associated genera.</title>
        <authorList>
            <person name="Sun Z."/>
            <person name="Harris H.M."/>
            <person name="McCann A."/>
            <person name="Guo C."/>
            <person name="Argimon S."/>
            <person name="Zhang W."/>
            <person name="Yang X."/>
            <person name="Jeffery I.B."/>
            <person name="Cooney J.C."/>
            <person name="Kagawa T.F."/>
            <person name="Liu W."/>
            <person name="Song Y."/>
            <person name="Salvetti E."/>
            <person name="Wrobel A."/>
            <person name="Rasinkangas P."/>
            <person name="Parkhill J."/>
            <person name="Rea M.C."/>
            <person name="O'Sullivan O."/>
            <person name="Ritari J."/>
            <person name="Douillard F.P."/>
            <person name="Paul Ross R."/>
            <person name="Yang R."/>
            <person name="Briner A.E."/>
            <person name="Felis G.E."/>
            <person name="de Vos W.M."/>
            <person name="Barrangou R."/>
            <person name="Klaenhammer T.R."/>
            <person name="Caufield P.W."/>
            <person name="Cui Y."/>
            <person name="Zhang H."/>
            <person name="O'Toole P.W."/>
        </authorList>
    </citation>
    <scope>NUCLEOTIDE SEQUENCE [LARGE SCALE GENOMIC DNA]</scope>
    <source>
        <strain evidence="2 3">DSM 16761</strain>
    </source>
</reference>
<feature type="domain" description="IrrE N-terminal-like" evidence="1">
    <location>
        <begin position="24"/>
        <end position="90"/>
    </location>
</feature>
<organism evidence="2 3">
    <name type="scientific">Lactobacillus kitasatonis DSM 16761 = JCM 1039</name>
    <dbReference type="NCBI Taxonomy" id="1423767"/>
    <lineage>
        <taxon>Bacteria</taxon>
        <taxon>Bacillati</taxon>
        <taxon>Bacillota</taxon>
        <taxon>Bacilli</taxon>
        <taxon>Lactobacillales</taxon>
        <taxon>Lactobacillaceae</taxon>
        <taxon>Lactobacillus</taxon>
    </lineage>
</organism>
<sequence>MESHLKHLLKKYDLVIRYGPTHGKGYIVRTPDGYPNLLVVKENLSDEETEKVILHEIGHAKNDDDVIGDYKTDTRARGSSEHKANSFMISEKIKEYASLGYDTMNANYVNLADCLGTKDYWEVREQLAKYAFDK</sequence>
<evidence type="ECO:0000313" key="3">
    <source>
        <dbReference type="Proteomes" id="UP000051307"/>
    </source>
</evidence>
<dbReference type="RefSeq" id="WP_025014961.1">
    <property type="nucleotide sequence ID" value="NZ_AZFU01000004.1"/>
</dbReference>
<evidence type="ECO:0000313" key="2">
    <source>
        <dbReference type="EMBL" id="KRM06743.1"/>
    </source>
</evidence>
<comment type="caution">
    <text evidence="2">The sequence shown here is derived from an EMBL/GenBank/DDBJ whole genome shotgun (WGS) entry which is preliminary data.</text>
</comment>
<name>A0A0R1VM59_9LACO</name>
<dbReference type="Proteomes" id="UP000051307">
    <property type="component" value="Unassembled WGS sequence"/>
</dbReference>
<dbReference type="PATRIC" id="fig|1423767.3.peg.1722"/>
<accession>A0A0R1VM59</accession>
<evidence type="ECO:0000259" key="1">
    <source>
        <dbReference type="Pfam" id="PF06114"/>
    </source>
</evidence>
<gene>
    <name evidence="2" type="ORF">FC59_GL001661</name>
</gene>
<dbReference type="AlphaFoldDB" id="A0A0R1VM59"/>
<dbReference type="OrthoDB" id="2307900at2"/>
<proteinExistence type="predicted"/>
<protein>
    <recommendedName>
        <fullName evidence="1">IrrE N-terminal-like domain-containing protein</fullName>
    </recommendedName>
</protein>
<dbReference type="InterPro" id="IPR010359">
    <property type="entry name" value="IrrE_HExxH"/>
</dbReference>